<evidence type="ECO:0000313" key="4">
    <source>
        <dbReference type="Proteomes" id="UP000001396"/>
    </source>
</evidence>
<feature type="region of interest" description="Disordered" evidence="1">
    <location>
        <begin position="1622"/>
        <end position="1642"/>
    </location>
</feature>
<feature type="compositionally biased region" description="Basic residues" evidence="1">
    <location>
        <begin position="2127"/>
        <end position="2136"/>
    </location>
</feature>
<keyword evidence="4" id="KW-1185">Reference proteome</keyword>
<feature type="region of interest" description="Disordered" evidence="1">
    <location>
        <begin position="2336"/>
        <end position="2385"/>
    </location>
</feature>
<dbReference type="RefSeq" id="XP_020427155.1">
    <property type="nucleotide sequence ID" value="XM_020582455.1"/>
</dbReference>
<dbReference type="GeneID" id="31367174"/>
<feature type="region of interest" description="Disordered" evidence="1">
    <location>
        <begin position="2116"/>
        <end position="2209"/>
    </location>
</feature>
<dbReference type="Pfam" id="PF14225">
    <property type="entry name" value="MOR2-PAG1_C"/>
    <property type="match status" value="1"/>
</dbReference>
<sequence>MDARLDVNALGITSTLISRLFDNLSVSIDTTLQSINDASQQQQATAAAAGISSSQSLRMSRGNTLLRRVTNINNSGSGSGSGGAAIGTIASSTNKMLNALSDPGGEKEWTNFARSFWFYHPSLMLISESSKNCKSSALRLLLELLPRHIQQLAPQSGPITGGSITFGMGSPPATSPILAALNPNGSVGRSSSNPNQQQQQHFNISNNSGSGSNSSNNNSNSNNLLNVNNSGNNINNNNNNISGSGNSNNTSPTSIGYGVVSTSLVSILSSSSSSQTKLFSFESFLSSITCSIYQNDLKYLDLIESTVEIVVADIITQILGSSPASSINDQLMNRLRDLAFYYFKPIAPRSLNVTTWIALRLSIADQWSLILGQLSRLSLTPIYMSLNKVIGTNPSEELIPTFKGIRWLSLNMSDNERMNEVEKLLGQMLYWLEGNKKNNLRLAQLEALDGMLLSMSDFTMSTGIVDKMKAVPSANINTRAISNDIIYVKKEEIQLTFETFLTKSFKYCEEQSGGDNAPTAADPLPISTQFEPTISLYSLISDQTSVHKFESESTVEAIKRWYDVCTKSTEQREREFSDQYRSNSISLISKVYQWESSNSLPGPALEPYPLKKKTPKRRTINPELLELFKETIRCITFMPKNFLAHSTLHKLVLHEEDEIAMAASHAIQVIMCDHPELRTSLVQGYTSLILQYVGKDHVALQTLLSQLLGLIDLWNERSFIESRHSSVPLDSSFYPPKMLETEIEALGLVHMTSPNPQTRMIALQLVRSISGIRNTEITNTQIASVLHNSWRTIIQRARHQLLLDNSCGVDKEIKLGPNDDLPTIEELAYSTHDRLWAFTLCEIGRAAVEQDCVRTLSKTRGILLGILSSMPAPTIEQTTDEAKRHASYTQRYLWINCHSLMFSISGISSEYPLKPPAGVDPLVDEMINFEHALQAKITNYLPSFWAGLLSDVGWMREKLSFICGLLHWRLLPCVIDSLNRWWTANKMNKKLARVRVDLSNIFRRISQHRNFGRALAESNDLIQVFVQFIQQIEPIFGDATKLPSLAHSSYFADNAVVLEGMELNKRLAKKDSIAREEERAKINAELTKIRTCSRLAAEAILRLGTLFEEGHLQDDVMSWVIDSELKGNRILRWVLSYHFDETYGFFLNKSYASIDNPSESVLYLHSIYDQYLPIPAPNPPTLGISEDIYQYYYEKALEERAQEQLENEPVTAMDRNFARRLTEIGASLLYLSCLNLLHPAFLARIRSFDLIARLSPNAFGLLLEEDVAVRAALLPKRQSFASRITPTCKQNAIEVSEIASESCAAWTERFFEEAFTRYTQLSVANRRWTVQLLLPWCKNVSLSNTSENGRLMRNTPGRFLMAIFKMTELLQESIPDSKNSEISQELIDLWLALARREPGNLSTIVNFLIKKGVATKESMRICKLLLLQIYRLNPNATLEPLVFPLSYAGVVAERRSESIAEMTPPPNGTNANADDKKTAKAQSSKIREVCVKFISDLISDNLRPIIPHLHILFNYSLLRIDSTTEGETLVKMINVLLSAIRNSMYAQMSQEPEEQRYHFRAVLKSIDTIVTSLRLPTFQIKFNFHDGKKETDMIGLIDGNSSGNSTKKMKKKGANPTLLSTSAHIPVPKGGRSPGSGSPLLDGSKDDVIEHRNEMIKWCNGYIYVEELITVLCKYCELSTPSTIDKWEAESLLWIKNYKDPRISIKACQTYRSIIYCQQQLPDSLKDASKTSTLKRQRSRWTSSVEHLVGLLHDWTEGLDAFILRIIAATSDGSSNRSGFGSTFNKQLQAAHDQPDAYNRTLCVELLLALKQIVQSQNIDELSLSSIFWSAAAYLPAQHRYYEPLYETALDLLHLLVVEQKIFESAQSSVYQEILRRAKEISIPRGIQYHLFKGILTPLTEELASPLIISYFSIPDNQLVDPIGAPSRYLLPVLALTPWLHNKILTSKSSIVYKEQKVIADKISLDLAELLLDRKRLPQAGNLSEIFSKYSRGEYNSNPDEFLVSVVESIRSVCIPEFANHCADLMGNMLDNSQLLSNSILKTVNLLLKNAPLNVIPMFKNIIKMACEVGSASPIAGDFIHLVTSIMKTEVITASNLPPMLIPFDKTPSEIIKQLVPTKAPENGNQKRGRGHRRNKSGITDHPSLKEKAANEKKNMPVAPPKFSNVFNQHPTAATGLPQQQQQQQQHAQHHQQAQHAQLQQQQQAHHQAVQEVIAGNSPSKGELPDTLSEEYDFEFGDDDELKEVDDIIHESLTISMQKSLWRTSDEYNVYLDDIETDLTDGLDDLKIGLDGVDTVSLLSKLNPTQSLLNINIPASLAQSQVGNLGKSILNNNTHASISKSSSRSNEKLVEESNNNTGKSTVKQQPHNNSNNNNNTATSHHPQPDVSIDSLRELLMTTDDGPSVITESYQIDQLLSNLKDLDQSIDFDKLDVDSIDFNESFLTVSTANPSQKLAQSVQAQPSAQLDGIRSILADPKRRRAFLDYLKKRHFQRAVNDVCFVEVVQDFKTDVSSDGTGELGGDGLAYLMRHIVEGFVLENARHSISITETVRQDVIDSYQVFVTNNNMDPTIFDVAFEMVIDGLKPILDEFLKSQ</sequence>
<dbReference type="InterPro" id="IPR016137">
    <property type="entry name" value="RGS"/>
</dbReference>
<feature type="compositionally biased region" description="Low complexity" evidence="1">
    <location>
        <begin position="1628"/>
        <end position="1642"/>
    </location>
</feature>
<proteinExistence type="predicted"/>
<evidence type="ECO:0000256" key="1">
    <source>
        <dbReference type="SAM" id="MobiDB-lite"/>
    </source>
</evidence>
<feature type="region of interest" description="Disordered" evidence="1">
    <location>
        <begin position="175"/>
        <end position="247"/>
    </location>
</feature>
<dbReference type="InterPro" id="IPR039867">
    <property type="entry name" value="Furry/Tao3/Mor2"/>
</dbReference>
<evidence type="ECO:0000259" key="2">
    <source>
        <dbReference type="PROSITE" id="PS50132"/>
    </source>
</evidence>
<feature type="compositionally biased region" description="Low complexity" evidence="1">
    <location>
        <begin position="190"/>
        <end position="247"/>
    </location>
</feature>
<comment type="caution">
    <text evidence="3">The sequence shown here is derived from an EMBL/GenBank/DDBJ whole genome shotgun (WGS) entry which is preliminary data.</text>
</comment>
<feature type="domain" description="RGS" evidence="2">
    <location>
        <begin position="2467"/>
        <end position="2583"/>
    </location>
</feature>
<dbReference type="InParanoid" id="D3BU87"/>
<dbReference type="Proteomes" id="UP000001396">
    <property type="component" value="Unassembled WGS sequence"/>
</dbReference>
<organism evidence="3 4">
    <name type="scientific">Heterostelium pallidum (strain ATCC 26659 / Pp 5 / PN500)</name>
    <name type="common">Cellular slime mold</name>
    <name type="synonym">Polysphondylium pallidum</name>
    <dbReference type="NCBI Taxonomy" id="670386"/>
    <lineage>
        <taxon>Eukaryota</taxon>
        <taxon>Amoebozoa</taxon>
        <taxon>Evosea</taxon>
        <taxon>Eumycetozoa</taxon>
        <taxon>Dictyostelia</taxon>
        <taxon>Acytosteliales</taxon>
        <taxon>Acytosteliaceae</taxon>
        <taxon>Heterostelium</taxon>
    </lineage>
</organism>
<feature type="compositionally biased region" description="Polar residues" evidence="1">
    <location>
        <begin position="2352"/>
        <end position="2367"/>
    </location>
</feature>
<dbReference type="OMA" id="HAIQVIM"/>
<dbReference type="GO" id="GO:0030427">
    <property type="term" value="C:site of polarized growth"/>
    <property type="evidence" value="ECO:0007669"/>
    <property type="project" value="TreeGrafter"/>
</dbReference>
<dbReference type="InterPro" id="IPR025481">
    <property type="entry name" value="Cell_Morphogen_C"/>
</dbReference>
<dbReference type="Gene3D" id="1.10.167.10">
    <property type="entry name" value="Regulator of G-protein Signalling 4, domain 2"/>
    <property type="match status" value="1"/>
</dbReference>
<dbReference type="PANTHER" id="PTHR12295">
    <property type="entry name" value="FURRY-RELATED"/>
    <property type="match status" value="1"/>
</dbReference>
<dbReference type="InterPro" id="IPR025614">
    <property type="entry name" value="Cell_morpho_N"/>
</dbReference>
<dbReference type="InterPro" id="IPR036305">
    <property type="entry name" value="RGS_sf"/>
</dbReference>
<gene>
    <name evidence="3" type="ORF">PPL_11706</name>
</gene>
<dbReference type="SUPFAM" id="SSF48097">
    <property type="entry name" value="Regulator of G-protein signaling, RGS"/>
    <property type="match status" value="1"/>
</dbReference>
<protein>
    <recommendedName>
        <fullName evidence="2">RGS domain-containing protein</fullName>
    </recommendedName>
</protein>
<dbReference type="GO" id="GO:0005938">
    <property type="term" value="C:cell cortex"/>
    <property type="evidence" value="ECO:0007669"/>
    <property type="project" value="TreeGrafter"/>
</dbReference>
<accession>D3BU87</accession>
<name>D3BU87_HETP5</name>
<dbReference type="GO" id="GO:0000902">
    <property type="term" value="P:cell morphogenesis"/>
    <property type="evidence" value="ECO:0007669"/>
    <property type="project" value="InterPro"/>
</dbReference>
<dbReference type="SUPFAM" id="SSF81995">
    <property type="entry name" value="beta-sandwich domain of Sec23/24"/>
    <property type="match status" value="1"/>
</dbReference>
<dbReference type="PROSITE" id="PS50132">
    <property type="entry name" value="RGS"/>
    <property type="match status" value="1"/>
</dbReference>
<reference evidence="3 4" key="1">
    <citation type="journal article" date="2011" name="Genome Res.">
        <title>Phylogeny-wide analysis of social amoeba genomes highlights ancient origins for complex intercellular communication.</title>
        <authorList>
            <person name="Heidel A.J."/>
            <person name="Lawal H.M."/>
            <person name="Felder M."/>
            <person name="Schilde C."/>
            <person name="Helps N.R."/>
            <person name="Tunggal B."/>
            <person name="Rivero F."/>
            <person name="John U."/>
            <person name="Schleicher M."/>
            <person name="Eichinger L."/>
            <person name="Platzer M."/>
            <person name="Noegel A.A."/>
            <person name="Schaap P."/>
            <person name="Gloeckner G."/>
        </authorList>
    </citation>
    <scope>NUCLEOTIDE SEQUENCE [LARGE SCALE GENOMIC DNA]</scope>
    <source>
        <strain evidence="4">ATCC 26659 / Pp 5 / PN500</strain>
    </source>
</reference>
<dbReference type="Pfam" id="PF14222">
    <property type="entry name" value="MOR2-PAG1_N"/>
    <property type="match status" value="1"/>
</dbReference>
<feature type="compositionally biased region" description="Low complexity" evidence="1">
    <location>
        <begin position="2179"/>
        <end position="2208"/>
    </location>
</feature>
<dbReference type="EMBL" id="ADBJ01000059">
    <property type="protein sequence ID" value="EFA75021.1"/>
    <property type="molecule type" value="Genomic_DNA"/>
</dbReference>
<evidence type="ECO:0000313" key="3">
    <source>
        <dbReference type="EMBL" id="EFA75021.1"/>
    </source>
</evidence>
<feature type="compositionally biased region" description="Basic and acidic residues" evidence="1">
    <location>
        <begin position="2143"/>
        <end position="2155"/>
    </location>
</feature>
<dbReference type="PANTHER" id="PTHR12295:SF30">
    <property type="entry name" value="PROTEIN FURRY"/>
    <property type="match status" value="1"/>
</dbReference>
<dbReference type="InterPro" id="IPR044926">
    <property type="entry name" value="RGS_subdomain_2"/>
</dbReference>